<feature type="binding site" evidence="10">
    <location>
        <position position="256"/>
    </location>
    <ligand>
        <name>Mg(2+)</name>
        <dbReference type="ChEBI" id="CHEBI:18420"/>
    </ligand>
</feature>
<name>A0A2V1JP39_EUBRA</name>
<dbReference type="RefSeq" id="WP_109215666.1">
    <property type="nucleotide sequence ID" value="NZ_CABMEW010000001.1"/>
</dbReference>
<dbReference type="InterPro" id="IPR025867">
    <property type="entry name" value="MnmE_helical"/>
</dbReference>
<evidence type="ECO:0000256" key="1">
    <source>
        <dbReference type="ARBA" id="ARBA00011043"/>
    </source>
</evidence>
<dbReference type="Pfam" id="PF10396">
    <property type="entry name" value="TrmE_N"/>
    <property type="match status" value="1"/>
</dbReference>
<proteinExistence type="inferred from homology"/>
<dbReference type="NCBIfam" id="TIGR00231">
    <property type="entry name" value="small_GTP"/>
    <property type="match status" value="1"/>
</dbReference>
<dbReference type="NCBIfam" id="TIGR00450">
    <property type="entry name" value="mnmE_trmE_thdF"/>
    <property type="match status" value="1"/>
</dbReference>
<dbReference type="GO" id="GO:0042802">
    <property type="term" value="F:identical protein binding"/>
    <property type="evidence" value="ECO:0007669"/>
    <property type="project" value="UniProtKB-ARBA"/>
</dbReference>
<dbReference type="InterPro" id="IPR031168">
    <property type="entry name" value="G_TrmE"/>
</dbReference>
<feature type="binding site" evidence="10">
    <location>
        <position position="231"/>
    </location>
    <ligand>
        <name>K(+)</name>
        <dbReference type="ChEBI" id="CHEBI:29103"/>
    </ligand>
</feature>
<dbReference type="GO" id="GO:0005525">
    <property type="term" value="F:GTP binding"/>
    <property type="evidence" value="ECO:0007669"/>
    <property type="project" value="UniProtKB-UniRule"/>
</dbReference>
<dbReference type="Pfam" id="PF01926">
    <property type="entry name" value="MMR_HSR1"/>
    <property type="match status" value="1"/>
</dbReference>
<evidence type="ECO:0000256" key="4">
    <source>
        <dbReference type="ARBA" id="ARBA00022723"/>
    </source>
</evidence>
<keyword evidence="7 10" id="KW-0460">Magnesium</keyword>
<reference evidence="13 14" key="1">
    <citation type="submission" date="2014-09" db="EMBL/GenBank/DDBJ databases">
        <title>Butyrate-producing bacteria isolated from human gut.</title>
        <authorList>
            <person name="Zhang Q."/>
            <person name="Zhao L."/>
        </authorList>
    </citation>
    <scope>NUCLEOTIDE SEQUENCE [LARGE SCALE GENOMIC DNA]</scope>
    <source>
        <strain evidence="13 14">21</strain>
    </source>
</reference>
<dbReference type="InterPro" id="IPR005225">
    <property type="entry name" value="Small_GTP-bd"/>
</dbReference>
<dbReference type="PROSITE" id="PS51709">
    <property type="entry name" value="G_TRME"/>
    <property type="match status" value="1"/>
</dbReference>
<dbReference type="EC" id="3.6.-.-" evidence="10"/>
<dbReference type="HAMAP" id="MF_00379">
    <property type="entry name" value="GTPase_MnmE"/>
    <property type="match status" value="1"/>
</dbReference>
<dbReference type="InterPro" id="IPR027417">
    <property type="entry name" value="P-loop_NTPase"/>
</dbReference>
<evidence type="ECO:0000256" key="5">
    <source>
        <dbReference type="ARBA" id="ARBA00022741"/>
    </source>
</evidence>
<feature type="binding site" evidence="10">
    <location>
        <position position="86"/>
    </location>
    <ligand>
        <name>(6S)-5-formyl-5,6,7,8-tetrahydrofolate</name>
        <dbReference type="ChEBI" id="CHEBI:57457"/>
    </ligand>
</feature>
<feature type="binding site" evidence="10">
    <location>
        <position position="458"/>
    </location>
    <ligand>
        <name>(6S)-5-formyl-5,6,7,8-tetrahydrofolate</name>
        <dbReference type="ChEBI" id="CHEBI:57457"/>
    </ligand>
</feature>
<evidence type="ECO:0000256" key="2">
    <source>
        <dbReference type="ARBA" id="ARBA00022490"/>
    </source>
</evidence>
<evidence type="ECO:0000313" key="14">
    <source>
        <dbReference type="Proteomes" id="UP000245288"/>
    </source>
</evidence>
<feature type="binding site" evidence="10">
    <location>
        <position position="250"/>
    </location>
    <ligand>
        <name>K(+)</name>
        <dbReference type="ChEBI" id="CHEBI:29103"/>
    </ligand>
</feature>
<dbReference type="PANTHER" id="PTHR42714">
    <property type="entry name" value="TRNA MODIFICATION GTPASE GTPBP3"/>
    <property type="match status" value="1"/>
</dbReference>
<dbReference type="CDD" id="cd14858">
    <property type="entry name" value="TrmE_N"/>
    <property type="match status" value="1"/>
</dbReference>
<organism evidence="13 14">
    <name type="scientific">Eubacterium ramulus</name>
    <dbReference type="NCBI Taxonomy" id="39490"/>
    <lineage>
        <taxon>Bacteria</taxon>
        <taxon>Bacillati</taxon>
        <taxon>Bacillota</taxon>
        <taxon>Clostridia</taxon>
        <taxon>Eubacteriales</taxon>
        <taxon>Eubacteriaceae</taxon>
        <taxon>Eubacterium</taxon>
    </lineage>
</organism>
<evidence type="ECO:0000256" key="9">
    <source>
        <dbReference type="ARBA" id="ARBA00023134"/>
    </source>
</evidence>
<comment type="caution">
    <text evidence="10">Lacks conserved residue(s) required for the propagation of feature annotation.</text>
</comment>
<dbReference type="FunFam" id="3.30.1360.120:FF:000003">
    <property type="entry name" value="tRNA modification GTPase MnmE"/>
    <property type="match status" value="1"/>
</dbReference>
<keyword evidence="5 10" id="KW-0547">Nucleotide-binding</keyword>
<dbReference type="InterPro" id="IPR006073">
    <property type="entry name" value="GTP-bd"/>
</dbReference>
<comment type="function">
    <text evidence="10">Exhibits a very high intrinsic GTPase hydrolysis rate. Involved in the addition of a carboxymethylaminomethyl (cmnm) group at the wobble position (U34) of certain tRNAs, forming tRNA-cmnm(5)s(2)U34.</text>
</comment>
<keyword evidence="3 10" id="KW-0819">tRNA processing</keyword>
<feature type="binding site" evidence="10">
    <location>
        <begin position="275"/>
        <end position="278"/>
    </location>
    <ligand>
        <name>GTP</name>
        <dbReference type="ChEBI" id="CHEBI:37565"/>
    </ligand>
</feature>
<dbReference type="GO" id="GO:0005829">
    <property type="term" value="C:cytosol"/>
    <property type="evidence" value="ECO:0007669"/>
    <property type="project" value="TreeGrafter"/>
</dbReference>
<keyword evidence="6 10" id="KW-0378">Hydrolase</keyword>
<sequence>MKTDTIAAIATAMSNSGIGIVRISGDEALEVADRIFRPKKGSRKVSDMETHTIHYGYVVDGEEVVDEVMLLIMKAPRSYTCEDTIEIDCHGGVLVMKKILETVLKYGARPAEPGEFTKRAFLNGRIDLSQAESVIDVINAQNELALKSSVSQLQGAVLEKIKDIRAVVLHEIAFIESALDDPEHVSLDGYPEQLRGIMSDAHSKVKKLLDSSDNGKMLKEGINTAIVGKPNAGKSSLLNILVGEERAIVTEIAGTTRDILQEQIQIGGIGLNVIDTAGIRDTEDIVEKIGVNKSREYIEKADLIIYVVDSSTELDENDQEIIEAIQDKKAIVLLNKSDLDAKTDAAILQERLDKPILSISAKNNTGIHELEKLIEEMFFSGKLSFNDEVYITNIRQKNALAEAESSLKMVLQSIDDGMPEDFFTIDMMNAYEVLGTIIGESVGEDLVNEIFSKFCMGK</sequence>
<accession>A0A2V1JP39</accession>
<evidence type="ECO:0000256" key="10">
    <source>
        <dbReference type="HAMAP-Rule" id="MF_00379"/>
    </source>
</evidence>
<comment type="similarity">
    <text evidence="1 10 11">Belongs to the TRAFAC class TrmE-Era-EngA-EngB-Septin-like GTPase superfamily. TrmE GTPase family.</text>
</comment>
<keyword evidence="14" id="KW-1185">Reference proteome</keyword>
<dbReference type="InterPro" id="IPR027368">
    <property type="entry name" value="MnmE_dom2"/>
</dbReference>
<gene>
    <name evidence="10" type="primary">mnmE</name>
    <name evidence="10" type="synonym">trmE</name>
    <name evidence="13" type="ORF">LG34_08645</name>
</gene>
<dbReference type="InterPro" id="IPR027266">
    <property type="entry name" value="TrmE/GcvT-like"/>
</dbReference>
<comment type="subcellular location">
    <subcellularLocation>
        <location evidence="10">Cytoplasm</location>
    </subcellularLocation>
</comment>
<dbReference type="GO" id="GO:0046872">
    <property type="term" value="F:metal ion binding"/>
    <property type="evidence" value="ECO:0007669"/>
    <property type="project" value="UniProtKB-KW"/>
</dbReference>
<dbReference type="Pfam" id="PF12631">
    <property type="entry name" value="MnmE_helical"/>
    <property type="match status" value="1"/>
</dbReference>
<feature type="binding site" evidence="10">
    <location>
        <position position="125"/>
    </location>
    <ligand>
        <name>(6S)-5-formyl-5,6,7,8-tetrahydrofolate</name>
        <dbReference type="ChEBI" id="CHEBI:57457"/>
    </ligand>
</feature>
<dbReference type="GO" id="GO:0002098">
    <property type="term" value="P:tRNA wobble uridine modification"/>
    <property type="evidence" value="ECO:0007669"/>
    <property type="project" value="TreeGrafter"/>
</dbReference>
<evidence type="ECO:0000256" key="11">
    <source>
        <dbReference type="RuleBase" id="RU003313"/>
    </source>
</evidence>
<protein>
    <recommendedName>
        <fullName evidence="10">tRNA modification GTPase MnmE</fullName>
        <ecNumber evidence="10">3.6.-.-</ecNumber>
    </recommendedName>
</protein>
<dbReference type="GO" id="GO:0003924">
    <property type="term" value="F:GTPase activity"/>
    <property type="evidence" value="ECO:0007669"/>
    <property type="project" value="UniProtKB-UniRule"/>
</dbReference>
<dbReference type="PRINTS" id="PR00326">
    <property type="entry name" value="GTP1OBG"/>
</dbReference>
<keyword evidence="9 10" id="KW-0342">GTP-binding</keyword>
<dbReference type="CDD" id="cd04164">
    <property type="entry name" value="trmE"/>
    <property type="match status" value="1"/>
</dbReference>
<dbReference type="Proteomes" id="UP000245288">
    <property type="component" value="Unassembled WGS sequence"/>
</dbReference>
<feature type="binding site" evidence="10">
    <location>
        <position position="252"/>
    </location>
    <ligand>
        <name>K(+)</name>
        <dbReference type="ChEBI" id="CHEBI:29103"/>
    </ligand>
</feature>
<feature type="binding site" evidence="10">
    <location>
        <begin position="231"/>
        <end position="236"/>
    </location>
    <ligand>
        <name>GTP</name>
        <dbReference type="ChEBI" id="CHEBI:37565"/>
    </ligand>
</feature>
<evidence type="ECO:0000256" key="6">
    <source>
        <dbReference type="ARBA" id="ARBA00022801"/>
    </source>
</evidence>
<dbReference type="SUPFAM" id="SSF52540">
    <property type="entry name" value="P-loop containing nucleoside triphosphate hydrolases"/>
    <property type="match status" value="1"/>
</dbReference>
<keyword evidence="2 10" id="KW-0963">Cytoplasm</keyword>
<dbReference type="Gene3D" id="3.40.50.300">
    <property type="entry name" value="P-loop containing nucleotide triphosphate hydrolases"/>
    <property type="match status" value="1"/>
</dbReference>
<dbReference type="Gene3D" id="1.20.120.430">
    <property type="entry name" value="tRNA modification GTPase MnmE domain 2"/>
    <property type="match status" value="1"/>
</dbReference>
<dbReference type="InterPro" id="IPR018948">
    <property type="entry name" value="GTP-bd_TrmE_N"/>
</dbReference>
<dbReference type="Gene3D" id="3.30.1360.120">
    <property type="entry name" value="Probable tRNA modification gtpase trme, domain 1"/>
    <property type="match status" value="1"/>
</dbReference>
<dbReference type="GO" id="GO:0030488">
    <property type="term" value="P:tRNA methylation"/>
    <property type="evidence" value="ECO:0007669"/>
    <property type="project" value="TreeGrafter"/>
</dbReference>
<evidence type="ECO:0000313" key="13">
    <source>
        <dbReference type="EMBL" id="PWE86640.1"/>
    </source>
</evidence>
<dbReference type="FunFam" id="3.40.50.300:FF:000494">
    <property type="entry name" value="tRNA modification GTPase MnmE"/>
    <property type="match status" value="1"/>
</dbReference>
<dbReference type="OrthoDB" id="9805918at2"/>
<feature type="binding site" evidence="10">
    <location>
        <begin position="250"/>
        <end position="256"/>
    </location>
    <ligand>
        <name>GTP</name>
        <dbReference type="ChEBI" id="CHEBI:37565"/>
    </ligand>
</feature>
<evidence type="ECO:0000256" key="7">
    <source>
        <dbReference type="ARBA" id="ARBA00022842"/>
    </source>
</evidence>
<evidence type="ECO:0000259" key="12">
    <source>
        <dbReference type="PROSITE" id="PS51709"/>
    </source>
</evidence>
<keyword evidence="8 10" id="KW-0630">Potassium</keyword>
<dbReference type="EMBL" id="JRFU01000093">
    <property type="protein sequence ID" value="PWE86640.1"/>
    <property type="molecule type" value="Genomic_DNA"/>
</dbReference>
<comment type="cofactor">
    <cofactor evidence="10">
        <name>K(+)</name>
        <dbReference type="ChEBI" id="CHEBI:29103"/>
    </cofactor>
    <text evidence="10">Binds 1 potassium ion per subunit.</text>
</comment>
<dbReference type="PANTHER" id="PTHR42714:SF2">
    <property type="entry name" value="TRNA MODIFICATION GTPASE GTPBP3, MITOCHONDRIAL"/>
    <property type="match status" value="1"/>
</dbReference>
<evidence type="ECO:0000256" key="8">
    <source>
        <dbReference type="ARBA" id="ARBA00022958"/>
    </source>
</evidence>
<keyword evidence="4 10" id="KW-0479">Metal-binding</keyword>
<comment type="subunit">
    <text evidence="10">Homodimer. Heterotetramer of two MnmE and two MnmG subunits.</text>
</comment>
<feature type="binding site" evidence="10">
    <location>
        <position position="255"/>
    </location>
    <ligand>
        <name>K(+)</name>
        <dbReference type="ChEBI" id="CHEBI:29103"/>
    </ligand>
</feature>
<evidence type="ECO:0000256" key="3">
    <source>
        <dbReference type="ARBA" id="ARBA00022694"/>
    </source>
</evidence>
<comment type="caution">
    <text evidence="13">The sequence shown here is derived from an EMBL/GenBank/DDBJ whole genome shotgun (WGS) entry which is preliminary data.</text>
</comment>
<feature type="domain" description="TrmE-type G" evidence="12">
    <location>
        <begin position="221"/>
        <end position="379"/>
    </location>
</feature>
<feature type="binding site" evidence="10">
    <location>
        <position position="235"/>
    </location>
    <ligand>
        <name>Mg(2+)</name>
        <dbReference type="ChEBI" id="CHEBI:18420"/>
    </ligand>
</feature>
<feature type="binding site" evidence="10">
    <location>
        <position position="22"/>
    </location>
    <ligand>
        <name>(6S)-5-formyl-5,6,7,8-tetrahydrofolate</name>
        <dbReference type="ChEBI" id="CHEBI:57457"/>
    </ligand>
</feature>
<dbReference type="AlphaFoldDB" id="A0A2V1JP39"/>
<dbReference type="InterPro" id="IPR004520">
    <property type="entry name" value="GTPase_MnmE"/>
</dbReference>